<dbReference type="Proteomes" id="UP000215509">
    <property type="component" value="Unassembled WGS sequence"/>
</dbReference>
<dbReference type="CDD" id="cd00845">
    <property type="entry name" value="MPP_UshA_N_like"/>
    <property type="match status" value="1"/>
</dbReference>
<accession>A0A229UJZ8</accession>
<dbReference type="InterPro" id="IPR019079">
    <property type="entry name" value="Capsule_synth_CapA"/>
</dbReference>
<dbReference type="PRINTS" id="PR01607">
    <property type="entry name" value="APYRASEFAMLY"/>
</dbReference>
<dbReference type="InterPro" id="IPR036907">
    <property type="entry name" value="5'-Nucleotdase_C_sf"/>
</dbReference>
<name>A0A229UJZ8_9BACL</name>
<feature type="domain" description="SLH" evidence="2">
    <location>
        <begin position="162"/>
        <end position="225"/>
    </location>
</feature>
<dbReference type="InterPro" id="IPR029052">
    <property type="entry name" value="Metallo-depent_PP-like"/>
</dbReference>
<dbReference type="InterPro" id="IPR008334">
    <property type="entry name" value="5'-Nucleotdase_C"/>
</dbReference>
<dbReference type="Gene3D" id="3.90.780.10">
    <property type="entry name" value="5'-Nucleotidase, C-terminal domain"/>
    <property type="match status" value="1"/>
</dbReference>
<dbReference type="GO" id="GO:0016788">
    <property type="term" value="F:hydrolase activity, acting on ester bonds"/>
    <property type="evidence" value="ECO:0007669"/>
    <property type="project" value="InterPro"/>
</dbReference>
<dbReference type="PROSITE" id="PS00786">
    <property type="entry name" value="5_NUCLEOTIDASE_2"/>
    <property type="match status" value="1"/>
</dbReference>
<dbReference type="SUPFAM" id="SSF56300">
    <property type="entry name" value="Metallo-dependent phosphatases"/>
    <property type="match status" value="1"/>
</dbReference>
<keyword evidence="1" id="KW-0547">Nucleotide-binding</keyword>
<dbReference type="Pfam" id="PF02872">
    <property type="entry name" value="5_nucleotid_C"/>
    <property type="match status" value="1"/>
</dbReference>
<dbReference type="InterPro" id="IPR006146">
    <property type="entry name" value="5'-Nucleotdase_CS"/>
</dbReference>
<dbReference type="InterPro" id="IPR006179">
    <property type="entry name" value="5_nucleotidase/apyrase"/>
</dbReference>
<dbReference type="GO" id="GO:0009166">
    <property type="term" value="P:nucleotide catabolic process"/>
    <property type="evidence" value="ECO:0007669"/>
    <property type="project" value="InterPro"/>
</dbReference>
<dbReference type="AlphaFoldDB" id="A0A229UJZ8"/>
<protein>
    <submittedName>
        <fullName evidence="3">Multifunctional 2',3'-cyclic-nucleotide 2'-phosphodiesterase/5'-nucleotidase/3'-nucleotidase</fullName>
    </submittedName>
</protein>
<evidence type="ECO:0000256" key="1">
    <source>
        <dbReference type="RuleBase" id="RU362119"/>
    </source>
</evidence>
<keyword evidence="1" id="KW-0378">Hydrolase</keyword>
<dbReference type="PANTHER" id="PTHR11575:SF24">
    <property type="entry name" value="5'-NUCLEOTIDASE"/>
    <property type="match status" value="1"/>
</dbReference>
<feature type="domain" description="SLH" evidence="2">
    <location>
        <begin position="96"/>
        <end position="159"/>
    </location>
</feature>
<dbReference type="Gene3D" id="3.60.21.10">
    <property type="match status" value="1"/>
</dbReference>
<comment type="caution">
    <text evidence="3">The sequence shown here is derived from an EMBL/GenBank/DDBJ whole genome shotgun (WGS) entry which is preliminary data.</text>
</comment>
<dbReference type="GO" id="GO:0030288">
    <property type="term" value="C:outer membrane-bounded periplasmic space"/>
    <property type="evidence" value="ECO:0007669"/>
    <property type="project" value="TreeGrafter"/>
</dbReference>
<dbReference type="SUPFAM" id="SSF55816">
    <property type="entry name" value="5'-nucleotidase (syn. UDP-sugar hydrolase), C-terminal domain"/>
    <property type="match status" value="1"/>
</dbReference>
<proteinExistence type="inferred from homology"/>
<reference evidence="3 4" key="1">
    <citation type="submission" date="2017-07" db="EMBL/GenBank/DDBJ databases">
        <title>Genome sequencing and assembly of Paenibacillus rigui.</title>
        <authorList>
            <person name="Mayilraj S."/>
        </authorList>
    </citation>
    <scope>NUCLEOTIDE SEQUENCE [LARGE SCALE GENOMIC DNA]</scope>
    <source>
        <strain evidence="3 4">JCM 16352</strain>
    </source>
</reference>
<organism evidence="3 4">
    <name type="scientific">Paenibacillus rigui</name>
    <dbReference type="NCBI Taxonomy" id="554312"/>
    <lineage>
        <taxon>Bacteria</taxon>
        <taxon>Bacillati</taxon>
        <taxon>Bacillota</taxon>
        <taxon>Bacilli</taxon>
        <taxon>Bacillales</taxon>
        <taxon>Paenibacillaceae</taxon>
        <taxon>Paenibacillus</taxon>
    </lineage>
</organism>
<keyword evidence="1" id="KW-0732">Signal</keyword>
<feature type="chain" id="PRO_5039740689" evidence="1">
    <location>
        <begin position="32"/>
        <end position="726"/>
    </location>
</feature>
<sequence length="726" mass="78277">MLNKRSRMKAVCVISLLATSLYGLQSTPSIGYIPLASAAEPAAAAVGQPASNIQLAKDKGIVEGYPNDSDLHGARPITRAELVTMVNRAAKLAASDTLSTSFPDLDDWQLQAVTNAVAAGIVQGNEFGRFEPNRPVTREELAVMIVRILNKGDDPDVNINVLNYFKDASSISSWARPYVAYAVLSGLFEPTLDGSFDPQGTATREEAARAIKPILFQVIDILTTNDIHGHIEVGFDKKRNQAQGGIETVAGVVYDFRSVNPSGTIVVDGGDAWQGTLISNTTNGQSVIDSMSQIKYDAAAIGNHEFDFGRDVLINNIQKASFPILGANIIDEQTGKRVDWAQPYAIIQKNGLKIGIIGLATPQTKTTTKSTHIEGLTFADPIPYAKQLSAELKAKGCDIVLVTSHLPGEQDAKSGELMGELVDLANGTGKGTLDAVVGGHSHRRVAGIVNGIPVVEAQSWLYAVGHIQLYVDKVSKKVVSSNASLLETYTNLTIADNKVQQIVADYQSAIHTKTNEMIAQAAEKWAVQSYRYDHNGNQARDGMTPIGSSVTDAMRAAEQSDIAFTNIGGLRASIEAGKVTYGMMFEVLPFGNYNRTGTMTAEQIKRLLEVTDPYSKLPALQFSGLKVEWDNRKPAGEKYSKITLLDGTPLLVDGKLNMSRTFRVTTNDYMATGAGDGFAAFGEVKEWKDGKITLDAWVDYVKAQSASGAVSLKDDGRDVRLDLQQP</sequence>
<dbReference type="InterPro" id="IPR001119">
    <property type="entry name" value="SLH_dom"/>
</dbReference>
<feature type="signal peptide" evidence="1">
    <location>
        <begin position="1"/>
        <end position="31"/>
    </location>
</feature>
<dbReference type="OrthoDB" id="9801679at2"/>
<dbReference type="GO" id="GO:0000166">
    <property type="term" value="F:nucleotide binding"/>
    <property type="evidence" value="ECO:0007669"/>
    <property type="project" value="UniProtKB-KW"/>
</dbReference>
<evidence type="ECO:0000313" key="3">
    <source>
        <dbReference type="EMBL" id="OXM83701.1"/>
    </source>
</evidence>
<gene>
    <name evidence="3" type="ORF">CF651_24195</name>
</gene>
<evidence type="ECO:0000259" key="2">
    <source>
        <dbReference type="PROSITE" id="PS51272"/>
    </source>
</evidence>
<comment type="similarity">
    <text evidence="1">Belongs to the 5'-nucleotidase family.</text>
</comment>
<dbReference type="GO" id="GO:0046872">
    <property type="term" value="F:metal ion binding"/>
    <property type="evidence" value="ECO:0007669"/>
    <property type="project" value="InterPro"/>
</dbReference>
<dbReference type="RefSeq" id="WP_094017459.1">
    <property type="nucleotide sequence ID" value="NZ_NMQW01000039.1"/>
</dbReference>
<keyword evidence="4" id="KW-1185">Reference proteome</keyword>
<dbReference type="Pfam" id="PF09587">
    <property type="entry name" value="PGA_cap"/>
    <property type="match status" value="1"/>
</dbReference>
<dbReference type="EMBL" id="NMQW01000039">
    <property type="protein sequence ID" value="OXM83701.1"/>
    <property type="molecule type" value="Genomic_DNA"/>
</dbReference>
<feature type="domain" description="SLH" evidence="2">
    <location>
        <begin position="36"/>
        <end position="95"/>
    </location>
</feature>
<dbReference type="PANTHER" id="PTHR11575">
    <property type="entry name" value="5'-NUCLEOTIDASE-RELATED"/>
    <property type="match status" value="1"/>
</dbReference>
<dbReference type="PROSITE" id="PS51272">
    <property type="entry name" value="SLH"/>
    <property type="match status" value="3"/>
</dbReference>
<evidence type="ECO:0000313" key="4">
    <source>
        <dbReference type="Proteomes" id="UP000215509"/>
    </source>
</evidence>
<dbReference type="Pfam" id="PF00395">
    <property type="entry name" value="SLH"/>
    <property type="match status" value="3"/>
</dbReference>